<feature type="domain" description="OmpA-like" evidence="6">
    <location>
        <begin position="943"/>
        <end position="1063"/>
    </location>
</feature>
<dbReference type="Proteomes" id="UP001500367">
    <property type="component" value="Unassembled WGS sequence"/>
</dbReference>
<dbReference type="Gene3D" id="2.70.98.10">
    <property type="match status" value="1"/>
</dbReference>
<dbReference type="PANTHER" id="PTHR12143:SF39">
    <property type="entry name" value="SECRETED PROTEIN"/>
    <property type="match status" value="1"/>
</dbReference>
<dbReference type="InterPro" id="IPR008979">
    <property type="entry name" value="Galactose-bd-like_sf"/>
</dbReference>
<dbReference type="Pfam" id="PF07971">
    <property type="entry name" value="Glyco_hydro_92"/>
    <property type="match status" value="1"/>
</dbReference>
<dbReference type="RefSeq" id="WP_344815668.1">
    <property type="nucleotide sequence ID" value="NZ_BAABCT010000002.1"/>
</dbReference>
<evidence type="ECO:0000256" key="4">
    <source>
        <dbReference type="PROSITE-ProRule" id="PRU00473"/>
    </source>
</evidence>
<dbReference type="InterPro" id="IPR006665">
    <property type="entry name" value="OmpA-like"/>
</dbReference>
<dbReference type="SUPFAM" id="SSF103088">
    <property type="entry name" value="OmpA-like"/>
    <property type="match status" value="1"/>
</dbReference>
<organism evidence="7 8">
    <name type="scientific">Flavobacterium cheonanense</name>
    <dbReference type="NCBI Taxonomy" id="706183"/>
    <lineage>
        <taxon>Bacteria</taxon>
        <taxon>Pseudomonadati</taxon>
        <taxon>Bacteroidota</taxon>
        <taxon>Flavobacteriia</taxon>
        <taxon>Flavobacteriales</taxon>
        <taxon>Flavobacteriaceae</taxon>
        <taxon>Flavobacterium</taxon>
    </lineage>
</organism>
<dbReference type="PROSITE" id="PS51123">
    <property type="entry name" value="OMPA_2"/>
    <property type="match status" value="1"/>
</dbReference>
<dbReference type="InterPro" id="IPR012939">
    <property type="entry name" value="Glyco_hydro_92"/>
</dbReference>
<dbReference type="Gene3D" id="1.20.1050.60">
    <property type="entry name" value="alpha-1,2-mannosidase"/>
    <property type="match status" value="1"/>
</dbReference>
<evidence type="ECO:0000256" key="2">
    <source>
        <dbReference type="ARBA" id="ARBA00011245"/>
    </source>
</evidence>
<dbReference type="InterPro" id="IPR050883">
    <property type="entry name" value="PNGase"/>
</dbReference>
<reference evidence="8" key="1">
    <citation type="journal article" date="2019" name="Int. J. Syst. Evol. Microbiol.">
        <title>The Global Catalogue of Microorganisms (GCM) 10K type strain sequencing project: providing services to taxonomists for standard genome sequencing and annotation.</title>
        <authorList>
            <consortium name="The Broad Institute Genomics Platform"/>
            <consortium name="The Broad Institute Genome Sequencing Center for Infectious Disease"/>
            <person name="Wu L."/>
            <person name="Ma J."/>
        </authorList>
    </citation>
    <scope>NUCLEOTIDE SEQUENCE [LARGE SCALE GENOMIC DNA]</scope>
    <source>
        <strain evidence="8">JCM 17069</strain>
    </source>
</reference>
<dbReference type="PANTHER" id="PTHR12143">
    <property type="entry name" value="PEPTIDE N-GLYCANASE PNGASE -RELATED"/>
    <property type="match status" value="1"/>
</dbReference>
<protein>
    <recommendedName>
        <fullName evidence="9">Alpha-mannosidase</fullName>
    </recommendedName>
</protein>
<dbReference type="Pfam" id="PF00691">
    <property type="entry name" value="OmpA"/>
    <property type="match status" value="1"/>
</dbReference>
<dbReference type="EMBL" id="BAABCT010000002">
    <property type="protein sequence ID" value="GAA4067163.1"/>
    <property type="molecule type" value="Genomic_DNA"/>
</dbReference>
<dbReference type="Gene3D" id="2.60.120.260">
    <property type="entry name" value="Galactose-binding domain-like"/>
    <property type="match status" value="1"/>
</dbReference>
<dbReference type="Gene3D" id="1.20.1610.10">
    <property type="entry name" value="alpha-1,2-mannosidases domains"/>
    <property type="match status" value="1"/>
</dbReference>
<dbReference type="CDD" id="cd07185">
    <property type="entry name" value="OmpA_C-like"/>
    <property type="match status" value="1"/>
</dbReference>
<keyword evidence="8" id="KW-1185">Reference proteome</keyword>
<dbReference type="Pfam" id="PF17678">
    <property type="entry name" value="Glyco_hydro_92N"/>
    <property type="match status" value="1"/>
</dbReference>
<comment type="cofactor">
    <cofactor evidence="1">
        <name>Ca(2+)</name>
        <dbReference type="ChEBI" id="CHEBI:29108"/>
    </cofactor>
</comment>
<evidence type="ECO:0008006" key="9">
    <source>
        <dbReference type="Google" id="ProtNLM"/>
    </source>
</evidence>
<dbReference type="InterPro" id="IPR008928">
    <property type="entry name" value="6-hairpin_glycosidase_sf"/>
</dbReference>
<evidence type="ECO:0000313" key="8">
    <source>
        <dbReference type="Proteomes" id="UP001500367"/>
    </source>
</evidence>
<dbReference type="InterPro" id="IPR005887">
    <property type="entry name" value="GH92_a_mannosidase_put"/>
</dbReference>
<keyword evidence="3" id="KW-0106">Calcium</keyword>
<dbReference type="Gene3D" id="3.30.2080.10">
    <property type="entry name" value="GH92 mannosidase domain"/>
    <property type="match status" value="1"/>
</dbReference>
<dbReference type="PROSITE" id="PS50022">
    <property type="entry name" value="FA58C_3"/>
    <property type="match status" value="1"/>
</dbReference>
<dbReference type="InterPro" id="IPR000421">
    <property type="entry name" value="FA58C"/>
</dbReference>
<dbReference type="Gene3D" id="3.30.1330.60">
    <property type="entry name" value="OmpA-like domain"/>
    <property type="match status" value="1"/>
</dbReference>
<comment type="caution">
    <text evidence="7">The sequence shown here is derived from an EMBL/GenBank/DDBJ whole genome shotgun (WGS) entry which is preliminary data.</text>
</comment>
<dbReference type="InterPro" id="IPR041371">
    <property type="entry name" value="GH92_N"/>
</dbReference>
<comment type="subunit">
    <text evidence="2">Monomer.</text>
</comment>
<dbReference type="InterPro" id="IPR036737">
    <property type="entry name" value="OmpA-like_sf"/>
</dbReference>
<evidence type="ECO:0000256" key="1">
    <source>
        <dbReference type="ARBA" id="ARBA00001913"/>
    </source>
</evidence>
<evidence type="ECO:0000259" key="5">
    <source>
        <dbReference type="PROSITE" id="PS50022"/>
    </source>
</evidence>
<sequence length="1063" mass="122325">MRNFFSIIILFTSIVSFGQNYHKYVNPIIGTGGHGHTYPGATVPFGMVQLSPDTRIDGSWDGCSGYHYDDSVIYGFSHTHLNGTGCTDYGDIMLMPTMGEHNFIPNEYGSKFSHSNEKATAGFYSVKLDKHNIDVRLTSSTRVGFHEYTFNNAGQANIILDLNHRDKLLYGDVKIIDKKTIQVLRRSEAWAKDQYVYAQIEFSVPLEISNSHSNEEISPTFFAGTELKLAFSKQVKKGEKISVKVSLSPTSYEGAKLNMSEIKGWDFNKVKQEAEQLWDKQLSKIEITETDKDKLSIFYTALYHTMVQPNIAQDIDGKYRGRDNKVHNGEGFDYYSVFSLWDTFRAAHPLYTLIEKKRTADFINTFLKQYEQGGRLPVWELASNETDCMIGYHSVSVMADAMSKGITGFDYEKAFEAAKHSAMLDHLGLDAYKRQGFISMDDEHESVSKTLEYAYDDWCIAQMAQILNKKEDYEYFMKRSQSWKNIFDWNTGFMRPKKNGGWDKPFDPREINNNFTEGNSWQYSFFVPQDIPGMIAAYGGNEKFEAKLDEMFNSESKTTGREQVDVTGLIGQYAHGNEPSHHMAYLYNYIGKPEKTTEKVHYILNNFYKNTPDGLIGNEDCGQMSAWYVLSSMGIYAVTPGIPKWDHSKPFFEKIKFNLEIEKINEISRNSTNDELKSIGGFYKKAIMKSNIFVNENIIPVPVIEAESKSFKDKMTIEIKSKDRNDKLFFYVFTKDTSMVLIPYRKYEKPFEIDESSHVIAYSENNGLKSNTISATYFKKPNNYTIDIKSTYNPQYHAGGKDGLLDGINGSTNWRKGDWQGYQTQDFEAVVDLQNVKEVSNFSATFLQDQRSWILMPTKVEYYSSTDNINFTLITSVANDVDPKKDENTIKDFSFTASKPINARYIKVKAYNYGKLPEWHLGFPYNGDAFIFIDEITIKEVNKDLETTIEPQNLYFKKNSSSFNDEATIRVKRLLYFMKEQNPIAKIEICSHSDSHEKNKISLSKKRAESVYNYLIENGIDKNRVSKKYYTDERPVNNCHERKDCSEEELKQNRRCEIIITEL</sequence>
<dbReference type="NCBIfam" id="TIGR01180">
    <property type="entry name" value="aman2_put"/>
    <property type="match status" value="1"/>
</dbReference>
<keyword evidence="4" id="KW-0472">Membrane</keyword>
<dbReference type="SUPFAM" id="SSF49785">
    <property type="entry name" value="Galactose-binding domain-like"/>
    <property type="match status" value="1"/>
</dbReference>
<proteinExistence type="predicted"/>
<dbReference type="Pfam" id="PF00754">
    <property type="entry name" value="F5_F8_type_C"/>
    <property type="match status" value="1"/>
</dbReference>
<feature type="domain" description="F5/8 type C" evidence="5">
    <location>
        <begin position="761"/>
        <end position="908"/>
    </location>
</feature>
<evidence type="ECO:0000259" key="6">
    <source>
        <dbReference type="PROSITE" id="PS51123"/>
    </source>
</evidence>
<dbReference type="InterPro" id="IPR014718">
    <property type="entry name" value="GH-type_carb-bd"/>
</dbReference>
<name>A0ABP7VH94_9FLAO</name>
<dbReference type="SUPFAM" id="SSF48208">
    <property type="entry name" value="Six-hairpin glycosidases"/>
    <property type="match status" value="1"/>
</dbReference>
<accession>A0ABP7VH94</accession>
<evidence type="ECO:0000256" key="3">
    <source>
        <dbReference type="ARBA" id="ARBA00022837"/>
    </source>
</evidence>
<evidence type="ECO:0000313" key="7">
    <source>
        <dbReference type="EMBL" id="GAA4067163.1"/>
    </source>
</evidence>
<gene>
    <name evidence="7" type="ORF">GCM10022389_10150</name>
</gene>